<comment type="caution">
    <text evidence="1">The sequence shown here is derived from an EMBL/GenBank/DDBJ whole genome shotgun (WGS) entry which is preliminary data.</text>
</comment>
<sequence length="279" mass="31895">MSMRPSSLLPNPVCLPIEVDPADLSDDETFWAMAEAADTLPEGEEDIGMEGGSSEVTLMDEDQTNVQSEQPLRLAESGQRADSAAYQFCPPAHWLPILRLFAKHACQHSLLPERHGQARTANDIYWDAINEMYQHCYINKLPDVWVYLWNSWYCQSRWNLWARSAYSASIPRKRTTMVVEALWRGIKRLVLHLYNRPLIDLALYAIVTKALPPYRLMLDHILKNPRAGRAASLSHMQAAFKQAWERLLKVPIHGSYTTDLSSWTCDCGAQKYHSHLLCI</sequence>
<keyword evidence="2" id="KW-1185">Reference proteome</keyword>
<dbReference type="OMA" id="WARSAYS"/>
<gene>
    <name evidence="1" type="ORF">BN946_scf184816.g6</name>
</gene>
<dbReference type="HOGENOM" id="CLU_997981_0_0_1"/>
<evidence type="ECO:0000313" key="2">
    <source>
        <dbReference type="Proteomes" id="UP000029665"/>
    </source>
</evidence>
<name>A0A060SPM6_PYCCI</name>
<dbReference type="AlphaFoldDB" id="A0A060SPM6"/>
<proteinExistence type="predicted"/>
<dbReference type="STRING" id="5643.A0A060SPM6"/>
<dbReference type="EMBL" id="CCBP010000165">
    <property type="protein sequence ID" value="CDO74383.1"/>
    <property type="molecule type" value="Genomic_DNA"/>
</dbReference>
<organism evidence="1 2">
    <name type="scientific">Pycnoporus cinnabarinus</name>
    <name type="common">Cinnabar-red polypore</name>
    <name type="synonym">Trametes cinnabarina</name>
    <dbReference type="NCBI Taxonomy" id="5643"/>
    <lineage>
        <taxon>Eukaryota</taxon>
        <taxon>Fungi</taxon>
        <taxon>Dikarya</taxon>
        <taxon>Basidiomycota</taxon>
        <taxon>Agaricomycotina</taxon>
        <taxon>Agaricomycetes</taxon>
        <taxon>Polyporales</taxon>
        <taxon>Polyporaceae</taxon>
        <taxon>Trametes</taxon>
    </lineage>
</organism>
<evidence type="ECO:0000313" key="1">
    <source>
        <dbReference type="EMBL" id="CDO74383.1"/>
    </source>
</evidence>
<dbReference type="Proteomes" id="UP000029665">
    <property type="component" value="Unassembled WGS sequence"/>
</dbReference>
<reference evidence="1" key="1">
    <citation type="submission" date="2014-01" db="EMBL/GenBank/DDBJ databases">
        <title>The genome of the white-rot fungus Pycnoporus cinnabarinus: a basidiomycete model with a versatile arsenal for lignocellulosic biomass breakdown.</title>
        <authorList>
            <person name="Levasseur A."/>
            <person name="Lomascolo A."/>
            <person name="Ruiz-Duenas F.J."/>
            <person name="Uzan E."/>
            <person name="Piumi F."/>
            <person name="Kues U."/>
            <person name="Ram A.F.J."/>
            <person name="Murat C."/>
            <person name="Haon M."/>
            <person name="Benoit I."/>
            <person name="Arfi Y."/>
            <person name="Chevret D."/>
            <person name="Drula E."/>
            <person name="Kwon M.J."/>
            <person name="Gouret P."/>
            <person name="Lesage-Meessen L."/>
            <person name="Lombard V."/>
            <person name="Mariette J."/>
            <person name="Noirot C."/>
            <person name="Park J."/>
            <person name="Patyshakuliyeva A."/>
            <person name="Wieneger R.A.B."/>
            <person name="Wosten H.A.B."/>
            <person name="Martin F."/>
            <person name="Coutinho P.M."/>
            <person name="de Vries R."/>
            <person name="Martinez A.T."/>
            <person name="Klopp C."/>
            <person name="Pontarotti P."/>
            <person name="Henrissat B."/>
            <person name="Record E."/>
        </authorList>
    </citation>
    <scope>NUCLEOTIDE SEQUENCE [LARGE SCALE GENOMIC DNA]</scope>
    <source>
        <strain evidence="1">BRFM137</strain>
    </source>
</reference>
<accession>A0A060SPM6</accession>
<protein>
    <submittedName>
        <fullName evidence="1">Uncharacterized protein</fullName>
    </submittedName>
</protein>
<dbReference type="OrthoDB" id="3262412at2759"/>